<dbReference type="Pfam" id="PF13412">
    <property type="entry name" value="HTH_24"/>
    <property type="match status" value="1"/>
</dbReference>
<evidence type="ECO:0000256" key="2">
    <source>
        <dbReference type="ARBA" id="ARBA00022777"/>
    </source>
</evidence>
<dbReference type="RefSeq" id="WP_156682948.1">
    <property type="nucleotide sequence ID" value="NZ_CABWIB010000001.1"/>
</dbReference>
<dbReference type="Proteomes" id="UP000419017">
    <property type="component" value="Unassembled WGS sequence"/>
</dbReference>
<dbReference type="SUPFAM" id="SSF53613">
    <property type="entry name" value="Ribokinase-like"/>
    <property type="match status" value="1"/>
</dbReference>
<dbReference type="PROSITE" id="PS00584">
    <property type="entry name" value="PFKB_KINASES_2"/>
    <property type="match status" value="1"/>
</dbReference>
<proteinExistence type="predicted"/>
<evidence type="ECO:0000313" key="4">
    <source>
        <dbReference type="EMBL" id="VWL84898.1"/>
    </source>
</evidence>
<dbReference type="AlphaFoldDB" id="A0A6I8M9F1"/>
<dbReference type="CDD" id="cd01941">
    <property type="entry name" value="YeiC_kinase_like"/>
    <property type="match status" value="1"/>
</dbReference>
<evidence type="ECO:0000259" key="3">
    <source>
        <dbReference type="Pfam" id="PF00294"/>
    </source>
</evidence>
<dbReference type="InterPro" id="IPR036388">
    <property type="entry name" value="WH-like_DNA-bd_sf"/>
</dbReference>
<keyword evidence="1" id="KW-0808">Transferase</keyword>
<dbReference type="Pfam" id="PF00294">
    <property type="entry name" value="PfkB"/>
    <property type="match status" value="1"/>
</dbReference>
<dbReference type="Gene3D" id="3.40.1190.20">
    <property type="match status" value="1"/>
</dbReference>
<gene>
    <name evidence="4" type="ORF">OMES3154_00155</name>
</gene>
<dbReference type="InterPro" id="IPR011611">
    <property type="entry name" value="PfkB_dom"/>
</dbReference>
<dbReference type="InterPro" id="IPR011991">
    <property type="entry name" value="ArsR-like_HTH"/>
</dbReference>
<dbReference type="PANTHER" id="PTHR10584:SF166">
    <property type="entry name" value="RIBOKINASE"/>
    <property type="match status" value="1"/>
</dbReference>
<keyword evidence="2 4" id="KW-0418">Kinase</keyword>
<dbReference type="GO" id="GO:0016301">
    <property type="term" value="F:kinase activity"/>
    <property type="evidence" value="ECO:0007669"/>
    <property type="project" value="UniProtKB-KW"/>
</dbReference>
<evidence type="ECO:0000256" key="1">
    <source>
        <dbReference type="ARBA" id="ARBA00022679"/>
    </source>
</evidence>
<organism evidence="4 5">
    <name type="scientific">Oceanivirga miroungae</name>
    <dbReference type="NCBI Taxonomy" id="1130046"/>
    <lineage>
        <taxon>Bacteria</taxon>
        <taxon>Fusobacteriati</taxon>
        <taxon>Fusobacteriota</taxon>
        <taxon>Fusobacteriia</taxon>
        <taxon>Fusobacteriales</taxon>
        <taxon>Leptotrichiaceae</taxon>
        <taxon>Oceanivirga</taxon>
    </lineage>
</organism>
<sequence length="374" mass="41305">MTKQERKIYSLIKENPSISQKEIAEILNLTRAAVAVHISHITEKGYILGRQYIVKKNKQVLVIGACNVDMQGFANDNFELYNSNMGKIKITFGGVGRNIAVNLNKLCKNTKMLTVLSKDKNGIEVLNDLIRNQINVEDILTVNENMSTYLSIFNTNSEMIAAISDMGIIKNLSVEYLKTKEDLIKKAEIIVIDTNIPKDSIEYIASKINSKAKLIVDTVSIEKASKINGILDKITVLKTNKLELEAIAGVSLNKVTDIKKAAIELLKKGVKKIFVTLGPDGLVYGDINKLVKISSPKKIEVVDVNGAGDIFTSALIYAENLNLSLGKMAKFAQSAAIFKLSKLGTSPEDFSLNSIKEVAKKHFPEISKGDFFYE</sequence>
<dbReference type="CDD" id="cd00090">
    <property type="entry name" value="HTH_ARSR"/>
    <property type="match status" value="1"/>
</dbReference>
<dbReference type="EMBL" id="CABWIB010000001">
    <property type="protein sequence ID" value="VWL84898.1"/>
    <property type="molecule type" value="Genomic_DNA"/>
</dbReference>
<dbReference type="Gene3D" id="1.10.10.10">
    <property type="entry name" value="Winged helix-like DNA-binding domain superfamily/Winged helix DNA-binding domain"/>
    <property type="match status" value="1"/>
</dbReference>
<protein>
    <submittedName>
        <fullName evidence="4">Ribokinase</fullName>
    </submittedName>
</protein>
<dbReference type="PANTHER" id="PTHR10584">
    <property type="entry name" value="SUGAR KINASE"/>
    <property type="match status" value="1"/>
</dbReference>
<evidence type="ECO:0000313" key="5">
    <source>
        <dbReference type="Proteomes" id="UP000419017"/>
    </source>
</evidence>
<name>A0A6I8M9F1_9FUSO</name>
<accession>A0A6I8M9F1</accession>
<dbReference type="SUPFAM" id="SSF46785">
    <property type="entry name" value="Winged helix' DNA-binding domain"/>
    <property type="match status" value="1"/>
</dbReference>
<dbReference type="InterPro" id="IPR002173">
    <property type="entry name" value="Carboh/pur_kinase_PfkB_CS"/>
</dbReference>
<feature type="domain" description="Carbohydrate kinase PfkB" evidence="3">
    <location>
        <begin position="58"/>
        <end position="346"/>
    </location>
</feature>
<dbReference type="InterPro" id="IPR029056">
    <property type="entry name" value="Ribokinase-like"/>
</dbReference>
<reference evidence="4 5" key="1">
    <citation type="submission" date="2019-10" db="EMBL/GenBank/DDBJ databases">
        <authorList>
            <person name="Blom J."/>
        </authorList>
    </citation>
    <scope>NUCLEOTIDE SEQUENCE [LARGE SCALE GENOMIC DNA]</scope>
    <source>
        <strain evidence="4 5">ES3154-GLU</strain>
    </source>
</reference>
<keyword evidence="5" id="KW-1185">Reference proteome</keyword>
<dbReference type="InterPro" id="IPR036390">
    <property type="entry name" value="WH_DNA-bd_sf"/>
</dbReference>